<gene>
    <name evidence="1" type="ORF">KGQ19_13375</name>
</gene>
<accession>A0ABS5KP76</accession>
<proteinExistence type="predicted"/>
<reference evidence="1 2" key="1">
    <citation type="submission" date="2020-02" db="EMBL/GenBank/DDBJ databases">
        <title>Acidophilic actinobacteria isolated from forest soil.</title>
        <authorList>
            <person name="Golinska P."/>
        </authorList>
    </citation>
    <scope>NUCLEOTIDE SEQUENCE [LARGE SCALE GENOMIC DNA]</scope>
    <source>
        <strain evidence="1 2">NL8</strain>
    </source>
</reference>
<evidence type="ECO:0000313" key="2">
    <source>
        <dbReference type="Proteomes" id="UP000730482"/>
    </source>
</evidence>
<name>A0ABS5KP76_9ACTN</name>
<dbReference type="Proteomes" id="UP000730482">
    <property type="component" value="Unassembled WGS sequence"/>
</dbReference>
<evidence type="ECO:0000313" key="1">
    <source>
        <dbReference type="EMBL" id="MBS2547857.1"/>
    </source>
</evidence>
<organism evidence="1 2">
    <name type="scientific">Catenulispora pinistramenti</name>
    <dbReference type="NCBI Taxonomy" id="2705254"/>
    <lineage>
        <taxon>Bacteria</taxon>
        <taxon>Bacillati</taxon>
        <taxon>Actinomycetota</taxon>
        <taxon>Actinomycetes</taxon>
        <taxon>Catenulisporales</taxon>
        <taxon>Catenulisporaceae</taxon>
        <taxon>Catenulispora</taxon>
    </lineage>
</organism>
<protein>
    <submittedName>
        <fullName evidence="1">Uncharacterized protein</fullName>
    </submittedName>
</protein>
<comment type="caution">
    <text evidence="1">The sequence shown here is derived from an EMBL/GenBank/DDBJ whole genome shotgun (WGS) entry which is preliminary data.</text>
</comment>
<dbReference type="RefSeq" id="WP_212009438.1">
    <property type="nucleotide sequence ID" value="NZ_JAAFYZ010000036.1"/>
</dbReference>
<keyword evidence="2" id="KW-1185">Reference proteome</keyword>
<sequence>MTLVLKPVTAAACDGMGQASRSGGPFGIPSAFAVRRHPAEGAEKSVQPGHPLALRSADRALIASLLGLIPKARHDRLRLIVTPALS</sequence>
<dbReference type="EMBL" id="JAAFYZ010000036">
    <property type="protein sequence ID" value="MBS2547857.1"/>
    <property type="molecule type" value="Genomic_DNA"/>
</dbReference>